<dbReference type="Proteomes" id="UP000000323">
    <property type="component" value="Chromosome 1"/>
</dbReference>
<keyword evidence="4" id="KW-0479">Metal-binding</keyword>
<evidence type="ECO:0000256" key="2">
    <source>
        <dbReference type="ARBA" id="ARBA00022617"/>
    </source>
</evidence>
<dbReference type="KEGG" id="ttr:Tter_1506"/>
<dbReference type="InterPro" id="IPR036127">
    <property type="entry name" value="CcmE-like_sf"/>
</dbReference>
<dbReference type="AlphaFoldDB" id="D1CC97"/>
<evidence type="ECO:0000256" key="4">
    <source>
        <dbReference type="ARBA" id="ARBA00022723"/>
    </source>
</evidence>
<dbReference type="KEGG" id="ttr:Tter_0235"/>
<sequence>MWYTAKGMAQAVAVDTTRRRNLGLLVVGLVAAAAILYLVVSNFSANTVYYLKVSELQSSYHGGQVRVSGKVLPGSISRQGDKLSFTAYDGSGRMRVEYQGVVPDIFKDNADVVVEGTYDGQVFHAHTLLAKCPSKFQSKPSQGYAQ</sequence>
<dbReference type="GO" id="GO:0017004">
    <property type="term" value="P:cytochrome complex assembly"/>
    <property type="evidence" value="ECO:0007669"/>
    <property type="project" value="UniProtKB-KW"/>
</dbReference>
<evidence type="ECO:0000313" key="12">
    <source>
        <dbReference type="EMBL" id="ACZ42412.1"/>
    </source>
</evidence>
<keyword evidence="8" id="KW-0408">Iron</keyword>
<evidence type="ECO:0000256" key="3">
    <source>
        <dbReference type="ARBA" id="ARBA00022692"/>
    </source>
</evidence>
<gene>
    <name evidence="11" type="ordered locus">Tter_0235</name>
    <name evidence="12" type="ordered locus">Tter_1506</name>
</gene>
<dbReference type="InterPro" id="IPR004329">
    <property type="entry name" value="CcmE"/>
</dbReference>
<evidence type="ECO:0000256" key="7">
    <source>
        <dbReference type="ARBA" id="ARBA00022989"/>
    </source>
</evidence>
<keyword evidence="13" id="KW-1185">Reference proteome</keyword>
<evidence type="ECO:0000256" key="5">
    <source>
        <dbReference type="ARBA" id="ARBA00022748"/>
    </source>
</evidence>
<keyword evidence="7 10" id="KW-1133">Transmembrane helix</keyword>
<dbReference type="PANTHER" id="PTHR34128:SF2">
    <property type="entry name" value="CYTOCHROME C-TYPE BIOGENESIS PROTEIN CCME HOMOLOG, MITOCHONDRIAL"/>
    <property type="match status" value="1"/>
</dbReference>
<accession>D1CC97</accession>
<comment type="subcellular location">
    <subcellularLocation>
        <location evidence="1">Membrane</location>
    </subcellularLocation>
</comment>
<dbReference type="GO" id="GO:0005886">
    <property type="term" value="C:plasma membrane"/>
    <property type="evidence" value="ECO:0007669"/>
    <property type="project" value="InterPro"/>
</dbReference>
<organism evidence="12 13">
    <name type="scientific">Thermobaculum terrenum (strain ATCC BAA-798 / CCMEE 7001 / YNP1)</name>
    <dbReference type="NCBI Taxonomy" id="525904"/>
    <lineage>
        <taxon>Bacteria</taxon>
        <taxon>Bacillati</taxon>
        <taxon>Chloroflexota</taxon>
        <taxon>Chloroflexia</taxon>
        <taxon>Candidatus Thermobaculales</taxon>
        <taxon>Candidatus Thermobaculaceae</taxon>
        <taxon>Thermobaculum</taxon>
    </lineage>
</organism>
<dbReference type="eggNOG" id="COG2332">
    <property type="taxonomic scope" value="Bacteria"/>
</dbReference>
<dbReference type="HOGENOM" id="CLU_079503_3_2_0"/>
<evidence type="ECO:0000256" key="9">
    <source>
        <dbReference type="ARBA" id="ARBA00023136"/>
    </source>
</evidence>
<keyword evidence="2" id="KW-0349">Heme</keyword>
<dbReference type="GO" id="GO:0020037">
    <property type="term" value="F:heme binding"/>
    <property type="evidence" value="ECO:0007669"/>
    <property type="project" value="InterPro"/>
</dbReference>
<dbReference type="STRING" id="525904.Tter_0235"/>
<dbReference type="PANTHER" id="PTHR34128">
    <property type="entry name" value="CYTOCHROME C-TYPE BIOGENESIS PROTEIN CCME HOMOLOG, MITOCHONDRIAL"/>
    <property type="match status" value="1"/>
</dbReference>
<dbReference type="EMBL" id="CP001825">
    <property type="protein sequence ID" value="ACZ41157.1"/>
    <property type="molecule type" value="Genomic_DNA"/>
</dbReference>
<evidence type="ECO:0000313" key="11">
    <source>
        <dbReference type="EMBL" id="ACZ41157.1"/>
    </source>
</evidence>
<keyword evidence="6" id="KW-0735">Signal-anchor</keyword>
<dbReference type="RefSeq" id="WP_012874192.1">
    <property type="nucleotide sequence ID" value="NC_013525.1"/>
</dbReference>
<dbReference type="Gene3D" id="2.40.50.140">
    <property type="entry name" value="Nucleic acid-binding proteins"/>
    <property type="match status" value="1"/>
</dbReference>
<proteinExistence type="predicted"/>
<feature type="transmembrane region" description="Helical" evidence="10">
    <location>
        <begin position="21"/>
        <end position="40"/>
    </location>
</feature>
<evidence type="ECO:0000313" key="13">
    <source>
        <dbReference type="Proteomes" id="UP000000323"/>
    </source>
</evidence>
<dbReference type="InterPro" id="IPR012340">
    <property type="entry name" value="NA-bd_OB-fold"/>
</dbReference>
<dbReference type="EMBL" id="CP001825">
    <property type="protein sequence ID" value="ACZ42412.1"/>
    <property type="molecule type" value="Genomic_DNA"/>
</dbReference>
<keyword evidence="3 10" id="KW-0812">Transmembrane</keyword>
<protein>
    <submittedName>
        <fullName evidence="12">CcmE/CycJ protein</fullName>
    </submittedName>
</protein>
<dbReference type="GO" id="GO:0046872">
    <property type="term" value="F:metal ion binding"/>
    <property type="evidence" value="ECO:0007669"/>
    <property type="project" value="UniProtKB-KW"/>
</dbReference>
<evidence type="ECO:0000256" key="1">
    <source>
        <dbReference type="ARBA" id="ARBA00004370"/>
    </source>
</evidence>
<dbReference type="GO" id="GO:0017003">
    <property type="term" value="P:protein-heme linkage"/>
    <property type="evidence" value="ECO:0007669"/>
    <property type="project" value="InterPro"/>
</dbReference>
<reference evidence="13" key="1">
    <citation type="journal article" date="2010" name="Stand. Genomic Sci.">
        <title>Complete genome sequence of 'Thermobaculum terrenum' type strain (YNP1).</title>
        <authorList>
            <person name="Kiss H."/>
            <person name="Cleland D."/>
            <person name="Lapidus A."/>
            <person name="Lucas S."/>
            <person name="Glavina Del Rio T."/>
            <person name="Nolan M."/>
            <person name="Tice H."/>
            <person name="Han C."/>
            <person name="Goodwin L."/>
            <person name="Pitluck S."/>
            <person name="Liolios K."/>
            <person name="Ivanova N."/>
            <person name="Mavromatis K."/>
            <person name="Ovchinnikova G."/>
            <person name="Pati A."/>
            <person name="Chen A."/>
            <person name="Palaniappan K."/>
            <person name="Land M."/>
            <person name="Hauser L."/>
            <person name="Chang Y."/>
            <person name="Jeffries C."/>
            <person name="Lu M."/>
            <person name="Brettin T."/>
            <person name="Detter J."/>
            <person name="Goker M."/>
            <person name="Tindall B."/>
            <person name="Beck B."/>
            <person name="McDermott T."/>
            <person name="Woyke T."/>
            <person name="Bristow J."/>
            <person name="Eisen J."/>
            <person name="Markowitz V."/>
            <person name="Hugenholtz P."/>
            <person name="Kyrpides N."/>
            <person name="Klenk H."/>
            <person name="Cheng J."/>
        </authorList>
    </citation>
    <scope>NUCLEOTIDE SEQUENCE [LARGE SCALE GENOMIC DNA]</scope>
    <source>
        <strain evidence="13">ATCC BAA-798 / YNP1</strain>
    </source>
</reference>
<evidence type="ECO:0000256" key="10">
    <source>
        <dbReference type="SAM" id="Phobius"/>
    </source>
</evidence>
<dbReference type="SUPFAM" id="SSF82093">
    <property type="entry name" value="Heme chaperone CcmE"/>
    <property type="match status" value="1"/>
</dbReference>
<dbReference type="Pfam" id="PF03100">
    <property type="entry name" value="CcmE"/>
    <property type="match status" value="1"/>
</dbReference>
<keyword evidence="5" id="KW-0201">Cytochrome c-type biogenesis</keyword>
<evidence type="ECO:0000256" key="8">
    <source>
        <dbReference type="ARBA" id="ARBA00023004"/>
    </source>
</evidence>
<name>D1CC97_THET1</name>
<keyword evidence="9 10" id="KW-0472">Membrane</keyword>
<dbReference type="OrthoDB" id="9794828at2"/>
<evidence type="ECO:0000256" key="6">
    <source>
        <dbReference type="ARBA" id="ARBA00022968"/>
    </source>
</evidence>